<dbReference type="AlphaFoldDB" id="A0A8B7YND2"/>
<dbReference type="Gene3D" id="3.30.450.20">
    <property type="entry name" value="PAS domain"/>
    <property type="match status" value="2"/>
</dbReference>
<dbReference type="PROSITE" id="PS50112">
    <property type="entry name" value="PAS"/>
    <property type="match status" value="2"/>
</dbReference>
<feature type="compositionally biased region" description="Basic and acidic residues" evidence="7">
    <location>
        <begin position="600"/>
        <end position="616"/>
    </location>
</feature>
<keyword evidence="4" id="KW-0238">DNA-binding</keyword>
<feature type="region of interest" description="Disordered" evidence="7">
    <location>
        <begin position="471"/>
        <end position="739"/>
    </location>
</feature>
<dbReference type="InterPro" id="IPR013767">
    <property type="entry name" value="PAS_fold"/>
</dbReference>
<dbReference type="OMA" id="RANEGWD"/>
<evidence type="ECO:0000313" key="10">
    <source>
        <dbReference type="Proteomes" id="UP000694845"/>
    </source>
</evidence>
<dbReference type="PANTHER" id="PTHR23043:SF26">
    <property type="entry name" value="PROTEIN TRACHEALESS"/>
    <property type="match status" value="1"/>
</dbReference>
<dbReference type="SMART" id="SM00086">
    <property type="entry name" value="PAC"/>
    <property type="match status" value="1"/>
</dbReference>
<dbReference type="GO" id="GO:0000981">
    <property type="term" value="F:DNA-binding transcription factor activity, RNA polymerase II-specific"/>
    <property type="evidence" value="ECO:0007669"/>
    <property type="project" value="TreeGrafter"/>
</dbReference>
<dbReference type="SMART" id="SM00091">
    <property type="entry name" value="PAS"/>
    <property type="match status" value="2"/>
</dbReference>
<evidence type="ECO:0000256" key="6">
    <source>
        <dbReference type="ARBA" id="ARBA00023242"/>
    </source>
</evidence>
<reference evidence="11" key="1">
    <citation type="submission" date="2025-08" db="UniProtKB">
        <authorList>
            <consortium name="RefSeq"/>
        </authorList>
    </citation>
    <scope>IDENTIFICATION</scope>
</reference>
<dbReference type="InterPro" id="IPR013655">
    <property type="entry name" value="PAS_fold_3"/>
</dbReference>
<dbReference type="GO" id="GO:0005634">
    <property type="term" value="C:nucleus"/>
    <property type="evidence" value="ECO:0007669"/>
    <property type="project" value="UniProtKB-SubCell"/>
</dbReference>
<dbReference type="Proteomes" id="UP000694845">
    <property type="component" value="Unplaced"/>
</dbReference>
<keyword evidence="10" id="KW-1185">Reference proteome</keyword>
<keyword evidence="5" id="KW-0804">Transcription</keyword>
<dbReference type="GO" id="GO:0046983">
    <property type="term" value="F:protein dimerization activity"/>
    <property type="evidence" value="ECO:0007669"/>
    <property type="project" value="InterPro"/>
</dbReference>
<evidence type="ECO:0000313" key="11">
    <source>
        <dbReference type="RefSeq" id="XP_022092961.1"/>
    </source>
</evidence>
<dbReference type="InterPro" id="IPR000014">
    <property type="entry name" value="PAS"/>
</dbReference>
<dbReference type="Pfam" id="PF08447">
    <property type="entry name" value="PAS_3"/>
    <property type="match status" value="1"/>
</dbReference>
<dbReference type="InterPro" id="IPR035965">
    <property type="entry name" value="PAS-like_dom_sf"/>
</dbReference>
<dbReference type="FunFam" id="3.30.450.20:FF:000025">
    <property type="entry name" value="Neuronal PAS domain protein 3 isoform 1"/>
    <property type="match status" value="1"/>
</dbReference>
<dbReference type="FunFam" id="4.10.280.10:FF:000007">
    <property type="entry name" value="single-minded homolog 1 isoform X1"/>
    <property type="match status" value="1"/>
</dbReference>
<dbReference type="GO" id="GO:0000977">
    <property type="term" value="F:RNA polymerase II transcription regulatory region sequence-specific DNA binding"/>
    <property type="evidence" value="ECO:0007669"/>
    <property type="project" value="TreeGrafter"/>
</dbReference>
<gene>
    <name evidence="11" type="primary">LOC110980516</name>
</gene>
<dbReference type="RefSeq" id="XP_022092961.1">
    <property type="nucleotide sequence ID" value="XM_022237269.1"/>
</dbReference>
<evidence type="ECO:0000256" key="2">
    <source>
        <dbReference type="ARBA" id="ARBA00022737"/>
    </source>
</evidence>
<feature type="compositionally biased region" description="Polar residues" evidence="7">
    <location>
        <begin position="647"/>
        <end position="670"/>
    </location>
</feature>
<sequence>MSSPQRPGLAAPLHPAHLPHYLVHDHRSPLGQDWQTTSHCIGGEGPLPESTFPPDSESWTTKNARIIALRKEKSRDAARNRRGKENYEYYELAKMLPLPAAITSQLDKASIIRLTISYLKIRDFAMQGDPPWHNYPDGHSGISRTLSSVLQGRFSQQHSGVSAIAQEVFEHNLGGHILQAFDGFLFALSNDGRFLYISETVSIYLGLSQVELTGSSVFDYIHASDRNELAEQLGMKLPPSRTVSQTSVGTGSSDGCQSSPMDSPTSPNNETLGLSMTSSESSYMRSFVIRMKSTLTKRGVHIKSSGYKVIHITGSMRPRMVLTQYSRHAPVIMGFTGVAQSLPPPTVNEIHLEPTMFVCKLDLDLTIVFCEAKIQEFIDLTAEDVTDKSLYSFLHAEDTASMRNCHCDLLSKGQMISHYFRWMCKSGGYVWVQSTATLAYARTSNDRSFMFINQVISNAEATDTIMDVSQMSSLPPDTLKGETSDGSGHESDMGNTSPDDTKGKSVKTEKTLKYSKKATQESSTSRGKSPSRMRKRKTHTDHKDTKRHRQASPIEMPDKLPVGEEPTVESKTVIVDGSAEGKSQEVKAQQMHGHARKPKKVLEDQHLRQSQEEKETVPPMKTTNSDVGCPGCEPIEDEPSPGYISPINHSVSSNGRDSDSFSNGSQSASSRVKEGWDNPPNREVPRDPEVSRGYQEVGVGSGRQVGTEDSIIIPKRSCCKGGSGCSPKPPDSMLTPPLSDSCQSQFVLPPVSSLSDTKTKHYSTDSVPAMLTSRSSSNNNHHPLPVSKGFSNQSVVSPDVELVSPQPSHGVLSKSQPITNPPTDVDSPNSASGKTEHLYNTHPRVITAVSSAYAGMPYASYGQYSNFQQYPSPVNLAAHHGYQSNPYTDHYKNFRSAHDMPMDLSYNNVGSYANMSILHGNMTTGGTTHPYYHAAKMGYATAPETSLQVIHDRGCLDEATKASNAKV</sequence>
<dbReference type="InterPro" id="IPR001610">
    <property type="entry name" value="PAC"/>
</dbReference>
<dbReference type="SMART" id="SM00353">
    <property type="entry name" value="HLH"/>
    <property type="match status" value="1"/>
</dbReference>
<dbReference type="SUPFAM" id="SSF47459">
    <property type="entry name" value="HLH, helix-loop-helix DNA-binding domain"/>
    <property type="match status" value="1"/>
</dbReference>
<dbReference type="Gene3D" id="4.10.280.10">
    <property type="entry name" value="Helix-loop-helix DNA-binding domain"/>
    <property type="match status" value="1"/>
</dbReference>
<feature type="compositionally biased region" description="Polar residues" evidence="7">
    <location>
        <begin position="813"/>
        <end position="833"/>
    </location>
</feature>
<dbReference type="InterPro" id="IPR036638">
    <property type="entry name" value="HLH_DNA-bd_sf"/>
</dbReference>
<evidence type="ECO:0000256" key="7">
    <source>
        <dbReference type="SAM" id="MobiDB-lite"/>
    </source>
</evidence>
<feature type="domain" description="BHLH" evidence="9">
    <location>
        <begin position="69"/>
        <end position="122"/>
    </location>
</feature>
<evidence type="ECO:0000256" key="3">
    <source>
        <dbReference type="ARBA" id="ARBA00023015"/>
    </source>
</evidence>
<dbReference type="PANTHER" id="PTHR23043">
    <property type="entry name" value="HYPOXIA-INDUCIBLE FACTOR 1 ALPHA"/>
    <property type="match status" value="1"/>
</dbReference>
<dbReference type="KEGG" id="aplc:110980516"/>
<dbReference type="OrthoDB" id="6021714at2759"/>
<keyword evidence="2" id="KW-0677">Repeat</keyword>
<keyword evidence="6" id="KW-0539">Nucleus</keyword>
<proteinExistence type="predicted"/>
<dbReference type="InterPro" id="IPR011598">
    <property type="entry name" value="bHLH_dom"/>
</dbReference>
<dbReference type="SUPFAM" id="SSF55785">
    <property type="entry name" value="PYP-like sensor domain (PAS domain)"/>
    <property type="match status" value="2"/>
</dbReference>
<feature type="domain" description="PAS" evidence="8">
    <location>
        <begin position="176"/>
        <end position="240"/>
    </location>
</feature>
<feature type="region of interest" description="Disordered" evidence="7">
    <location>
        <begin position="236"/>
        <end position="275"/>
    </location>
</feature>
<dbReference type="Pfam" id="PF23171">
    <property type="entry name" value="bHLH_HIF1A"/>
    <property type="match status" value="1"/>
</dbReference>
<evidence type="ECO:0000259" key="9">
    <source>
        <dbReference type="PROSITE" id="PS50888"/>
    </source>
</evidence>
<evidence type="ECO:0000259" key="8">
    <source>
        <dbReference type="PROSITE" id="PS50112"/>
    </source>
</evidence>
<feature type="domain" description="PAS" evidence="8">
    <location>
        <begin position="361"/>
        <end position="413"/>
    </location>
</feature>
<dbReference type="FunFam" id="3.30.450.20:FF:000021">
    <property type="entry name" value="Neuronal PAS domain-containing protein 3"/>
    <property type="match status" value="1"/>
</dbReference>
<dbReference type="CDD" id="cd00130">
    <property type="entry name" value="PAS"/>
    <property type="match status" value="2"/>
</dbReference>
<feature type="region of interest" description="Disordered" evidence="7">
    <location>
        <begin position="801"/>
        <end position="836"/>
    </location>
</feature>
<feature type="compositionally biased region" description="Polar residues" evidence="7">
    <location>
        <begin position="256"/>
        <end position="269"/>
    </location>
</feature>
<feature type="compositionally biased region" description="Basic residues" evidence="7">
    <location>
        <begin position="529"/>
        <end position="550"/>
    </location>
</feature>
<comment type="subcellular location">
    <subcellularLocation>
        <location evidence="1">Nucleus</location>
    </subcellularLocation>
</comment>
<organism evidence="10 11">
    <name type="scientific">Acanthaster planci</name>
    <name type="common">Crown-of-thorns starfish</name>
    <dbReference type="NCBI Taxonomy" id="133434"/>
    <lineage>
        <taxon>Eukaryota</taxon>
        <taxon>Metazoa</taxon>
        <taxon>Echinodermata</taxon>
        <taxon>Eleutherozoa</taxon>
        <taxon>Asterozoa</taxon>
        <taxon>Asteroidea</taxon>
        <taxon>Valvatacea</taxon>
        <taxon>Valvatida</taxon>
        <taxon>Acanthasteridae</taxon>
        <taxon>Acanthaster</taxon>
    </lineage>
</organism>
<dbReference type="PROSITE" id="PS50888">
    <property type="entry name" value="BHLH"/>
    <property type="match status" value="1"/>
</dbReference>
<evidence type="ECO:0000256" key="5">
    <source>
        <dbReference type="ARBA" id="ARBA00023163"/>
    </source>
</evidence>
<evidence type="ECO:0000256" key="1">
    <source>
        <dbReference type="ARBA" id="ARBA00004123"/>
    </source>
</evidence>
<keyword evidence="3" id="KW-0805">Transcription regulation</keyword>
<feature type="region of interest" description="Disordered" evidence="7">
    <location>
        <begin position="33"/>
        <end position="58"/>
    </location>
</feature>
<accession>A0A8B7YND2</accession>
<feature type="compositionally biased region" description="Basic and acidic residues" evidence="7">
    <location>
        <begin position="479"/>
        <end position="492"/>
    </location>
</feature>
<name>A0A8B7YND2_ACAPL</name>
<feature type="compositionally biased region" description="Low complexity" evidence="7">
    <location>
        <begin position="240"/>
        <end position="255"/>
    </location>
</feature>
<dbReference type="GeneID" id="110980516"/>
<protein>
    <submittedName>
        <fullName evidence="11">Neuronal PAS domain-containing protein 1-like isoform X1</fullName>
    </submittedName>
</protein>
<dbReference type="CDD" id="cd19732">
    <property type="entry name" value="bHLH-PAS_NPAS3_PASD6"/>
    <property type="match status" value="1"/>
</dbReference>
<feature type="compositionally biased region" description="Basic and acidic residues" evidence="7">
    <location>
        <begin position="499"/>
        <end position="512"/>
    </location>
</feature>
<dbReference type="Pfam" id="PF00989">
    <property type="entry name" value="PAS"/>
    <property type="match status" value="1"/>
</dbReference>
<evidence type="ECO:0000256" key="4">
    <source>
        <dbReference type="ARBA" id="ARBA00023125"/>
    </source>
</evidence>